<keyword evidence="8 10" id="KW-0675">Receptor</keyword>
<reference evidence="11" key="1">
    <citation type="submission" date="2020-05" db="UniProtKB">
        <authorList>
            <consortium name="EnsemblMetazoa"/>
        </authorList>
    </citation>
    <scope>IDENTIFICATION</scope>
    <source>
        <strain evidence="11">Jacobina</strain>
    </source>
</reference>
<feature type="transmembrane region" description="Helical" evidence="10">
    <location>
        <begin position="37"/>
        <end position="55"/>
    </location>
</feature>
<evidence type="ECO:0000256" key="1">
    <source>
        <dbReference type="ARBA" id="ARBA00004651"/>
    </source>
</evidence>
<organism evidence="11 12">
    <name type="scientific">Lutzomyia longipalpis</name>
    <name type="common">Sand fly</name>
    <dbReference type="NCBI Taxonomy" id="7200"/>
    <lineage>
        <taxon>Eukaryota</taxon>
        <taxon>Metazoa</taxon>
        <taxon>Ecdysozoa</taxon>
        <taxon>Arthropoda</taxon>
        <taxon>Hexapoda</taxon>
        <taxon>Insecta</taxon>
        <taxon>Pterygota</taxon>
        <taxon>Neoptera</taxon>
        <taxon>Endopterygota</taxon>
        <taxon>Diptera</taxon>
        <taxon>Nematocera</taxon>
        <taxon>Psychodoidea</taxon>
        <taxon>Psychodidae</taxon>
        <taxon>Lutzomyia</taxon>
        <taxon>Lutzomyia</taxon>
    </lineage>
</organism>
<protein>
    <recommendedName>
        <fullName evidence="10">Odorant receptor</fullName>
    </recommendedName>
</protein>
<dbReference type="PANTHER" id="PTHR21137">
    <property type="entry name" value="ODORANT RECEPTOR"/>
    <property type="match status" value="1"/>
</dbReference>
<name>A0A240SXV0_LUTLO</name>
<dbReference type="Pfam" id="PF02949">
    <property type="entry name" value="7tm_6"/>
    <property type="match status" value="1"/>
</dbReference>
<keyword evidence="7 10" id="KW-0472">Membrane</keyword>
<feature type="transmembrane region" description="Helical" evidence="10">
    <location>
        <begin position="281"/>
        <end position="304"/>
    </location>
</feature>
<accession>A0A240SXV0</accession>
<evidence type="ECO:0000313" key="12">
    <source>
        <dbReference type="Proteomes" id="UP000092461"/>
    </source>
</evidence>
<evidence type="ECO:0000256" key="8">
    <source>
        <dbReference type="ARBA" id="ARBA00023170"/>
    </source>
</evidence>
<dbReference type="InterPro" id="IPR004117">
    <property type="entry name" value="7tm6_olfct_rcpt"/>
</dbReference>
<dbReference type="PANTHER" id="PTHR21137:SF35">
    <property type="entry name" value="ODORANT RECEPTOR 19A-RELATED"/>
    <property type="match status" value="1"/>
</dbReference>
<dbReference type="AlphaFoldDB" id="A0A240SXV0"/>
<evidence type="ECO:0000256" key="3">
    <source>
        <dbReference type="ARBA" id="ARBA00022606"/>
    </source>
</evidence>
<dbReference type="GO" id="GO:0004984">
    <property type="term" value="F:olfactory receptor activity"/>
    <property type="evidence" value="ECO:0007669"/>
    <property type="project" value="InterPro"/>
</dbReference>
<evidence type="ECO:0000256" key="4">
    <source>
        <dbReference type="ARBA" id="ARBA00022692"/>
    </source>
</evidence>
<dbReference type="GO" id="GO:0005886">
    <property type="term" value="C:plasma membrane"/>
    <property type="evidence" value="ECO:0007669"/>
    <property type="project" value="UniProtKB-SubCell"/>
</dbReference>
<evidence type="ECO:0000256" key="7">
    <source>
        <dbReference type="ARBA" id="ARBA00023136"/>
    </source>
</evidence>
<evidence type="ECO:0000256" key="5">
    <source>
        <dbReference type="ARBA" id="ARBA00022725"/>
    </source>
</evidence>
<sequence>MTRHLQEFINTKSVIDFSIALSTLDVFSGPLKNRLKITFLTISNVSFLYLLFSHIKKSIGAQFDVNFMWTFLMWILLNNYLVIMILNAFKRKKFHRLMQNIQEMFEDQEDDEDLEGILANNLQFFLKTFFSIDRWEKRLGFLLVSTRCLIFRFNHDYGLIADFSLISWNNVLWREIQFMLQHSLFACISYTVLTMNLGITFMGLAVIAEINILNDYMKLLNEKIKTDQKFLRKIIKKHCSVIENVNLLNEIISESSFLQLFANCVVFLFGFSFLMKNPSTFINYSIVVTGTMLSLHICILGHFIKLKTDQLSDILYLTNWYELSLKDQKMFLIVLGMAQREYGLKAVGMYDVNLYTFVQIFKVAFSYCAVLYSLSQ</sequence>
<dbReference type="EnsemblMetazoa" id="LLOJ010748-RA">
    <property type="protein sequence ID" value="LLOJ010748-PA"/>
    <property type="gene ID" value="LLOJ010748"/>
</dbReference>
<comment type="similarity">
    <text evidence="10">Belongs to the insect chemoreceptor superfamily. Heteromeric odorant receptor channel (TC 1.A.69) family.</text>
</comment>
<feature type="transmembrane region" description="Helical" evidence="10">
    <location>
        <begin position="256"/>
        <end position="274"/>
    </location>
</feature>
<keyword evidence="4 10" id="KW-0812">Transmembrane</keyword>
<dbReference type="VEuPathDB" id="VectorBase:LLONM1_011317"/>
<keyword evidence="12" id="KW-1185">Reference proteome</keyword>
<keyword evidence="3 10" id="KW-0716">Sensory transduction</keyword>
<dbReference type="GO" id="GO:0007165">
    <property type="term" value="P:signal transduction"/>
    <property type="evidence" value="ECO:0007669"/>
    <property type="project" value="UniProtKB-KW"/>
</dbReference>
<evidence type="ECO:0000256" key="6">
    <source>
        <dbReference type="ARBA" id="ARBA00022989"/>
    </source>
</evidence>
<dbReference type="EMBL" id="AJWK01027206">
    <property type="status" value="NOT_ANNOTATED_CDS"/>
    <property type="molecule type" value="Genomic_DNA"/>
</dbReference>
<feature type="transmembrane region" description="Helical" evidence="10">
    <location>
        <begin position="67"/>
        <end position="89"/>
    </location>
</feature>
<dbReference type="GO" id="GO:0005549">
    <property type="term" value="F:odorant binding"/>
    <property type="evidence" value="ECO:0007669"/>
    <property type="project" value="InterPro"/>
</dbReference>
<evidence type="ECO:0000256" key="10">
    <source>
        <dbReference type="RuleBase" id="RU351113"/>
    </source>
</evidence>
<dbReference type="VEuPathDB" id="VectorBase:LLOJ010748"/>
<feature type="transmembrane region" description="Helical" evidence="10">
    <location>
        <begin position="184"/>
        <end position="208"/>
    </location>
</feature>
<evidence type="ECO:0000313" key="11">
    <source>
        <dbReference type="EnsemblMetazoa" id="LLOJ010748-PA"/>
    </source>
</evidence>
<evidence type="ECO:0000256" key="9">
    <source>
        <dbReference type="ARBA" id="ARBA00023224"/>
    </source>
</evidence>
<proteinExistence type="inferred from homology"/>
<dbReference type="Proteomes" id="UP000092461">
    <property type="component" value="Unassembled WGS sequence"/>
</dbReference>
<comment type="subcellular location">
    <subcellularLocation>
        <location evidence="1 10">Cell membrane</location>
        <topology evidence="1 10">Multi-pass membrane protein</topology>
    </subcellularLocation>
</comment>
<keyword evidence="9 10" id="KW-0807">Transducer</keyword>
<feature type="transmembrane region" description="Helical" evidence="10">
    <location>
        <begin position="354"/>
        <end position="374"/>
    </location>
</feature>
<evidence type="ECO:0000256" key="2">
    <source>
        <dbReference type="ARBA" id="ARBA00022475"/>
    </source>
</evidence>
<comment type="caution">
    <text evidence="10">Lacks conserved residue(s) required for the propagation of feature annotation.</text>
</comment>
<keyword evidence="6 10" id="KW-1133">Transmembrane helix</keyword>
<keyword evidence="2" id="KW-1003">Cell membrane</keyword>
<keyword evidence="5 10" id="KW-0552">Olfaction</keyword>